<dbReference type="InParanoid" id="A0A1B7NH34"/>
<accession>A0A1B7NH34</accession>
<proteinExistence type="predicted"/>
<keyword evidence="2" id="KW-1185">Reference proteome</keyword>
<protein>
    <submittedName>
        <fullName evidence="1">Uncharacterized protein</fullName>
    </submittedName>
</protein>
<evidence type="ECO:0000313" key="1">
    <source>
        <dbReference type="EMBL" id="OAX44072.1"/>
    </source>
</evidence>
<sequence length="250" mass="28380">MTLPASLDDVTPRTESIRALRSRKDSLACIPCLPPEILAAVFKHIVEDIKSHSSAYRPPPRAIVTHVCRHWRQVALECQSLCAIINLTSAYWIRVFLERSKKTALVVTRNASTLPRDSFEQVLSQLPRIKVLQLQSYPSDADRALNYLSLQPAPLLQNFQVHGHRGQLSPNTQAHSRRHLSRTITPTLEPRAYGLHDQLDIVYFQRASNFICARNGIYIFYSAGARASSKMYGYFGAAYARTPVHHFERE</sequence>
<reference evidence="1 2" key="1">
    <citation type="submission" date="2016-06" db="EMBL/GenBank/DDBJ databases">
        <title>Comparative genomics of the ectomycorrhizal sister species Rhizopogon vinicolor and Rhizopogon vesiculosus (Basidiomycota: Boletales) reveals a divergence of the mating type B locus.</title>
        <authorList>
            <consortium name="DOE Joint Genome Institute"/>
            <person name="Mujic A.B."/>
            <person name="Kuo A."/>
            <person name="Tritt A."/>
            <person name="Lipzen A."/>
            <person name="Chen C."/>
            <person name="Johnson J."/>
            <person name="Sharma A."/>
            <person name="Barry K."/>
            <person name="Grigoriev I.V."/>
            <person name="Spatafora J.W."/>
        </authorList>
    </citation>
    <scope>NUCLEOTIDE SEQUENCE [LARGE SCALE GENOMIC DNA]</scope>
    <source>
        <strain evidence="1 2">AM-OR11-026</strain>
    </source>
</reference>
<dbReference type="EMBL" id="KV448129">
    <property type="protein sequence ID" value="OAX44072.1"/>
    <property type="molecule type" value="Genomic_DNA"/>
</dbReference>
<organism evidence="1 2">
    <name type="scientific">Rhizopogon vinicolor AM-OR11-026</name>
    <dbReference type="NCBI Taxonomy" id="1314800"/>
    <lineage>
        <taxon>Eukaryota</taxon>
        <taxon>Fungi</taxon>
        <taxon>Dikarya</taxon>
        <taxon>Basidiomycota</taxon>
        <taxon>Agaricomycotina</taxon>
        <taxon>Agaricomycetes</taxon>
        <taxon>Agaricomycetidae</taxon>
        <taxon>Boletales</taxon>
        <taxon>Suillineae</taxon>
        <taxon>Rhizopogonaceae</taxon>
        <taxon>Rhizopogon</taxon>
    </lineage>
</organism>
<dbReference type="AlphaFoldDB" id="A0A1B7NH34"/>
<name>A0A1B7NH34_9AGAM</name>
<dbReference type="Proteomes" id="UP000092154">
    <property type="component" value="Unassembled WGS sequence"/>
</dbReference>
<dbReference type="STRING" id="1314800.A0A1B7NH34"/>
<dbReference type="Gene3D" id="1.20.1280.50">
    <property type="match status" value="1"/>
</dbReference>
<gene>
    <name evidence="1" type="ORF">K503DRAFT_582097</name>
</gene>
<dbReference type="OrthoDB" id="2677149at2759"/>
<evidence type="ECO:0000313" key="2">
    <source>
        <dbReference type="Proteomes" id="UP000092154"/>
    </source>
</evidence>